<dbReference type="GO" id="GO:0016491">
    <property type="term" value="F:oxidoreductase activity"/>
    <property type="evidence" value="ECO:0007669"/>
    <property type="project" value="UniProtKB-KW"/>
</dbReference>
<dbReference type="PANTHER" id="PTHR43333:SF1">
    <property type="entry name" value="D-ISOMER SPECIFIC 2-HYDROXYACID DEHYDROGENASE NAD-BINDING DOMAIN-CONTAINING PROTEIN"/>
    <property type="match status" value="1"/>
</dbReference>
<dbReference type="PROSITE" id="PS00671">
    <property type="entry name" value="D_2_HYDROXYACID_DH_3"/>
    <property type="match status" value="1"/>
</dbReference>
<dbReference type="Pfam" id="PF02826">
    <property type="entry name" value="2-Hacid_dh_C"/>
    <property type="match status" value="1"/>
</dbReference>
<dbReference type="PANTHER" id="PTHR43333">
    <property type="entry name" value="2-HACID_DH_C DOMAIN-CONTAINING PROTEIN"/>
    <property type="match status" value="1"/>
</dbReference>
<organism evidence="4">
    <name type="scientific">freshwater metagenome</name>
    <dbReference type="NCBI Taxonomy" id="449393"/>
    <lineage>
        <taxon>unclassified sequences</taxon>
        <taxon>metagenomes</taxon>
        <taxon>ecological metagenomes</taxon>
    </lineage>
</organism>
<sequence length="318" mass="34850">MILVYPLDLIAPVTDSEIDQIRKSAGEIEVVITRDKAEAIELSKKAQVIFGDISPEFFPDATQLQWVQSVGAGVNKIADYIGDKPIQLVSARGLVGSHLAEHAFSLLLAITRGVADAIRNPGWEHREEIRIKQWEFTDKVIAIVGMGSAGQAVAKRAKGFEFQKVIGVDINPSVSGEFLDQVVTPDRIEDVLGECDVVCLTLPLTPSNKGWFDFQLMSKMKQGSILINVSRGGLVVHKDLLSLLDQKHLRAAGLDVAETEPLLASNENYERSDLVITPHIAGGSPLRAKRVVDQFCENLVLWNSGAKLRGLYDRSLGF</sequence>
<dbReference type="InterPro" id="IPR029753">
    <property type="entry name" value="D-isomer_DH_CS"/>
</dbReference>
<keyword evidence="1" id="KW-0560">Oxidoreductase</keyword>
<reference evidence="4" key="1">
    <citation type="submission" date="2020-05" db="EMBL/GenBank/DDBJ databases">
        <authorList>
            <person name="Chiriac C."/>
            <person name="Salcher M."/>
            <person name="Ghai R."/>
            <person name="Kavagutti S V."/>
        </authorList>
    </citation>
    <scope>NUCLEOTIDE SEQUENCE</scope>
</reference>
<name>A0A6J6E890_9ZZZZ</name>
<protein>
    <submittedName>
        <fullName evidence="4">Unannotated protein</fullName>
    </submittedName>
</protein>
<dbReference type="SUPFAM" id="SSF52283">
    <property type="entry name" value="Formate/glycerate dehydrogenase catalytic domain-like"/>
    <property type="match status" value="1"/>
</dbReference>
<evidence type="ECO:0000313" key="4">
    <source>
        <dbReference type="EMBL" id="CAB4570543.1"/>
    </source>
</evidence>
<dbReference type="InterPro" id="IPR006140">
    <property type="entry name" value="D-isomer_DH_NAD-bd"/>
</dbReference>
<dbReference type="GO" id="GO:0051287">
    <property type="term" value="F:NAD binding"/>
    <property type="evidence" value="ECO:0007669"/>
    <property type="project" value="InterPro"/>
</dbReference>
<evidence type="ECO:0000256" key="2">
    <source>
        <dbReference type="ARBA" id="ARBA00023027"/>
    </source>
</evidence>
<evidence type="ECO:0000259" key="3">
    <source>
        <dbReference type="Pfam" id="PF02826"/>
    </source>
</evidence>
<proteinExistence type="predicted"/>
<accession>A0A6J6E890</accession>
<dbReference type="EMBL" id="CAEZTP010000029">
    <property type="protein sequence ID" value="CAB4570543.1"/>
    <property type="molecule type" value="Genomic_DNA"/>
</dbReference>
<dbReference type="Gene3D" id="3.40.50.720">
    <property type="entry name" value="NAD(P)-binding Rossmann-like Domain"/>
    <property type="match status" value="2"/>
</dbReference>
<dbReference type="AlphaFoldDB" id="A0A6J6E890"/>
<feature type="domain" description="D-isomer specific 2-hydroxyacid dehydrogenase NAD-binding" evidence="3">
    <location>
        <begin position="105"/>
        <end position="281"/>
    </location>
</feature>
<dbReference type="SUPFAM" id="SSF51735">
    <property type="entry name" value="NAD(P)-binding Rossmann-fold domains"/>
    <property type="match status" value="1"/>
</dbReference>
<keyword evidence="2" id="KW-0520">NAD</keyword>
<evidence type="ECO:0000256" key="1">
    <source>
        <dbReference type="ARBA" id="ARBA00023002"/>
    </source>
</evidence>
<dbReference type="InterPro" id="IPR036291">
    <property type="entry name" value="NAD(P)-bd_dom_sf"/>
</dbReference>
<gene>
    <name evidence="4" type="ORF">UFOPK1698_00497</name>
</gene>